<dbReference type="Proteomes" id="UP000053577">
    <property type="component" value="Unassembled WGS sequence"/>
</dbReference>
<dbReference type="PATRIC" id="fig|61435.5.peg.880"/>
<reference evidence="2 3" key="1">
    <citation type="journal article" date="2015" name="Sci. Rep.">
        <title>A comparative genomics and reductive dehalogenase gene transcription study of two chloroethene-respiring bacteria, Dehalococcoides mccartyi strains MB and 11a.</title>
        <authorList>
            <person name="Low A."/>
            <person name="Shen Z."/>
            <person name="Cheng D."/>
            <person name="Rogers M.J."/>
            <person name="Lee P.K."/>
            <person name="He J."/>
        </authorList>
    </citation>
    <scope>NUCLEOTIDE SEQUENCE [LARGE SCALE GENOMIC DNA]</scope>
    <source>
        <strain evidence="2 3">MB</strain>
    </source>
</reference>
<proteinExistence type="predicted"/>
<keyword evidence="1" id="KW-0812">Transmembrane</keyword>
<feature type="transmembrane region" description="Helical" evidence="1">
    <location>
        <begin position="205"/>
        <end position="226"/>
    </location>
</feature>
<sequence length="236" mass="26645">MKPDLKRFLFNTWKTLAVIIVPLLILSLTLSVLINCRWLYEQGFGKYEVSQQTGFTPAQLKTAASALIGYFNNSEEYLNLHLEKDGADVQVFNEWEILHLKDVKGLIRLNYLILGICLVLGGGFFLYLYFKRQPEFKKEGGLVLLQGGIFSLMLLGGIGLTALSDFQSFFTRLHLLGFSNDFWLLDPTKDYLVMFFPKGFWTDSAIILGILAGVLAASFITGGYLLRKPSSQELYS</sequence>
<evidence type="ECO:0000313" key="2">
    <source>
        <dbReference type="EMBL" id="KSV17902.1"/>
    </source>
</evidence>
<dbReference type="NCBIfam" id="TIGR01906">
    <property type="entry name" value="integ_TIGR01906"/>
    <property type="match status" value="1"/>
</dbReference>
<dbReference type="Pfam" id="PF07314">
    <property type="entry name" value="Lit"/>
    <property type="match status" value="1"/>
</dbReference>
<keyword evidence="1" id="KW-0472">Membrane</keyword>
<protein>
    <submittedName>
        <fullName evidence="2">Membrane protein</fullName>
    </submittedName>
</protein>
<keyword evidence="1" id="KW-1133">Transmembrane helix</keyword>
<dbReference type="InterPro" id="IPR010178">
    <property type="entry name" value="Lit"/>
</dbReference>
<dbReference type="OrthoDB" id="9813051at2"/>
<feature type="transmembrane region" description="Helical" evidence="1">
    <location>
        <begin position="109"/>
        <end position="130"/>
    </location>
</feature>
<evidence type="ECO:0000256" key="1">
    <source>
        <dbReference type="SAM" id="Phobius"/>
    </source>
</evidence>
<feature type="transmembrane region" description="Helical" evidence="1">
    <location>
        <begin position="12"/>
        <end position="34"/>
    </location>
</feature>
<dbReference type="EMBL" id="JGYD01000018">
    <property type="protein sequence ID" value="KSV17902.1"/>
    <property type="molecule type" value="Genomic_DNA"/>
</dbReference>
<comment type="caution">
    <text evidence="2">The sequence shown here is derived from an EMBL/GenBank/DDBJ whole genome shotgun (WGS) entry which is preliminary data.</text>
</comment>
<accession>A0A0V8M2B7</accession>
<dbReference type="AlphaFoldDB" id="A0A0V8M2B7"/>
<name>A0A0V8M2B7_9CHLR</name>
<organism evidence="2 3">
    <name type="scientific">Dehalococcoides mccartyi</name>
    <dbReference type="NCBI Taxonomy" id="61435"/>
    <lineage>
        <taxon>Bacteria</taxon>
        <taxon>Bacillati</taxon>
        <taxon>Chloroflexota</taxon>
        <taxon>Dehalococcoidia</taxon>
        <taxon>Dehalococcoidales</taxon>
        <taxon>Dehalococcoidaceae</taxon>
        <taxon>Dehalococcoides</taxon>
    </lineage>
</organism>
<dbReference type="RefSeq" id="WP_058292439.1">
    <property type="nucleotide sequence ID" value="NZ_JGYD01000018.1"/>
</dbReference>
<feature type="transmembrane region" description="Helical" evidence="1">
    <location>
        <begin position="142"/>
        <end position="163"/>
    </location>
</feature>
<gene>
    <name evidence="2" type="ORF">DA01_04445</name>
</gene>
<evidence type="ECO:0000313" key="3">
    <source>
        <dbReference type="Proteomes" id="UP000053577"/>
    </source>
</evidence>